<evidence type="ECO:0000313" key="2">
    <source>
        <dbReference type="EMBL" id="MED4401262.1"/>
    </source>
</evidence>
<dbReference type="CDD" id="cd16283">
    <property type="entry name" value="RomA-like_MBL-fold"/>
    <property type="match status" value="1"/>
</dbReference>
<comment type="caution">
    <text evidence="2">The sequence shown here is derived from an EMBL/GenBank/DDBJ whole genome shotgun (WGS) entry which is preliminary data.</text>
</comment>
<dbReference type="PANTHER" id="PTHR15032:SF36">
    <property type="entry name" value="METALLO-BETA-LACTAMASE DOMAIN-CONTAINING PROTEIN"/>
    <property type="match status" value="1"/>
</dbReference>
<dbReference type="PIRSF" id="PIRSF038896">
    <property type="entry name" value="NAPE-PLD"/>
    <property type="match status" value="1"/>
</dbReference>
<evidence type="ECO:0000313" key="3">
    <source>
        <dbReference type="Proteomes" id="UP001342826"/>
    </source>
</evidence>
<dbReference type="RefSeq" id="WP_066234343.1">
    <property type="nucleotide sequence ID" value="NZ_JARTFS010000005.1"/>
</dbReference>
<organism evidence="2 3">
    <name type="scientific">Metabacillus fastidiosus</name>
    <dbReference type="NCBI Taxonomy" id="1458"/>
    <lineage>
        <taxon>Bacteria</taxon>
        <taxon>Bacillati</taxon>
        <taxon>Bacillota</taxon>
        <taxon>Bacilli</taxon>
        <taxon>Bacillales</taxon>
        <taxon>Bacillaceae</taxon>
        <taxon>Metabacillus</taxon>
    </lineage>
</organism>
<dbReference type="EMBL" id="JARTFS010000005">
    <property type="protein sequence ID" value="MED4401262.1"/>
    <property type="molecule type" value="Genomic_DNA"/>
</dbReference>
<dbReference type="InterPro" id="IPR001279">
    <property type="entry name" value="Metallo-B-lactamas"/>
</dbReference>
<dbReference type="InterPro" id="IPR036866">
    <property type="entry name" value="RibonucZ/Hydroxyglut_hydro"/>
</dbReference>
<proteinExistence type="predicted"/>
<protein>
    <submittedName>
        <fullName evidence="2">MBL fold metallo-hydrolase</fullName>
    </submittedName>
</protein>
<dbReference type="Pfam" id="PF12706">
    <property type="entry name" value="Lactamase_B_2"/>
    <property type="match status" value="1"/>
</dbReference>
<dbReference type="Gene3D" id="3.60.15.10">
    <property type="entry name" value="Ribonuclease Z/Hydroxyacylglutathione hydrolase-like"/>
    <property type="match status" value="1"/>
</dbReference>
<accession>A0ABU6NVV8</accession>
<dbReference type="Proteomes" id="UP001342826">
    <property type="component" value="Unassembled WGS sequence"/>
</dbReference>
<evidence type="ECO:0000259" key="1">
    <source>
        <dbReference type="Pfam" id="PF12706"/>
    </source>
</evidence>
<feature type="domain" description="Metallo-beta-lactamase" evidence="1">
    <location>
        <begin position="81"/>
        <end position="269"/>
    </location>
</feature>
<gene>
    <name evidence="2" type="ORF">P9271_07920</name>
</gene>
<dbReference type="PANTHER" id="PTHR15032">
    <property type="entry name" value="N-ACYL-PHOSPHATIDYLETHANOLAMINE-HYDROLYZING PHOSPHOLIPASE D"/>
    <property type="match status" value="1"/>
</dbReference>
<sequence length="311" mass="36241">MAKKESVISKVEHNQFTAVEKVLIRNIAKWRLERMRKRKDLSFSVPHVEKVDADFINNNQTECAITWIGHSTFLIQLSGLNILTDPVWAQWLGSEKRLTKPGVELQTMPKIDIVLISHNHYDHLHFPSLYRLKGNPVIFVPKGLKEMFLKKGFSNVKEFSWWEQLAYKGVTITFTPALHWSRRSLADLNRSLWGGWMMEASKTTVYFVGDTGYHDVFKEIGEKLKINYVLMPIGCYEPEWFMKSQHVTPEEAVQLYKDLKAETFIPMHYDAFRLADDTPKEALDRLNFTWIDLKLNKGNLKILKLGETLKL</sequence>
<dbReference type="SUPFAM" id="SSF56281">
    <property type="entry name" value="Metallo-hydrolase/oxidoreductase"/>
    <property type="match status" value="1"/>
</dbReference>
<reference evidence="2 3" key="1">
    <citation type="submission" date="2023-03" db="EMBL/GenBank/DDBJ databases">
        <title>Bacillus Genome Sequencing.</title>
        <authorList>
            <person name="Dunlap C."/>
        </authorList>
    </citation>
    <scope>NUCLEOTIDE SEQUENCE [LARGE SCALE GENOMIC DNA]</scope>
    <source>
        <strain evidence="2 3">NRS-1717</strain>
    </source>
</reference>
<name>A0ABU6NVV8_9BACI</name>
<dbReference type="InterPro" id="IPR024884">
    <property type="entry name" value="NAPE-PLD"/>
</dbReference>
<keyword evidence="3" id="KW-1185">Reference proteome</keyword>